<keyword evidence="1" id="KW-0472">Membrane</keyword>
<accession>A0A518GAR5</accession>
<proteinExistence type="predicted"/>
<dbReference type="OrthoDB" id="284762at2"/>
<evidence type="ECO:0000256" key="1">
    <source>
        <dbReference type="SAM" id="Phobius"/>
    </source>
</evidence>
<evidence type="ECO:0000313" key="3">
    <source>
        <dbReference type="Proteomes" id="UP000318017"/>
    </source>
</evidence>
<protein>
    <submittedName>
        <fullName evidence="2">Uncharacterized protein</fullName>
    </submittedName>
</protein>
<sequence>MNSASEEYEDSTVGWAMLEQQIWDARDFVTPAEDLRPRVLEEAREQHAQAQGLRRLSRFAIACVIVWFACLPVGNFLSAVQPWLVAPASGELAKTALELDAIHGYGPDWGLVDAVRQSRSFSLPSQATASFGR</sequence>
<dbReference type="Proteomes" id="UP000318017">
    <property type="component" value="Chromosome"/>
</dbReference>
<keyword evidence="1" id="KW-1133">Transmembrane helix</keyword>
<dbReference type="KEGG" id="ahel:Q31a_39630"/>
<dbReference type="RefSeq" id="WP_145080998.1">
    <property type="nucleotide sequence ID" value="NZ_CP036298.1"/>
</dbReference>
<name>A0A518GAR5_9BACT</name>
<gene>
    <name evidence="2" type="ORF">Q31a_39630</name>
</gene>
<keyword evidence="1" id="KW-0812">Transmembrane</keyword>
<organism evidence="2 3">
    <name type="scientific">Aureliella helgolandensis</name>
    <dbReference type="NCBI Taxonomy" id="2527968"/>
    <lineage>
        <taxon>Bacteria</taxon>
        <taxon>Pseudomonadati</taxon>
        <taxon>Planctomycetota</taxon>
        <taxon>Planctomycetia</taxon>
        <taxon>Pirellulales</taxon>
        <taxon>Pirellulaceae</taxon>
        <taxon>Aureliella</taxon>
    </lineage>
</organism>
<dbReference type="AlphaFoldDB" id="A0A518GAR5"/>
<feature type="transmembrane region" description="Helical" evidence="1">
    <location>
        <begin position="59"/>
        <end position="80"/>
    </location>
</feature>
<keyword evidence="3" id="KW-1185">Reference proteome</keyword>
<dbReference type="EMBL" id="CP036298">
    <property type="protein sequence ID" value="QDV25637.1"/>
    <property type="molecule type" value="Genomic_DNA"/>
</dbReference>
<evidence type="ECO:0000313" key="2">
    <source>
        <dbReference type="EMBL" id="QDV25637.1"/>
    </source>
</evidence>
<reference evidence="2 3" key="1">
    <citation type="submission" date="2019-02" db="EMBL/GenBank/DDBJ databases">
        <title>Deep-cultivation of Planctomycetes and their phenomic and genomic characterization uncovers novel biology.</title>
        <authorList>
            <person name="Wiegand S."/>
            <person name="Jogler M."/>
            <person name="Boedeker C."/>
            <person name="Pinto D."/>
            <person name="Vollmers J."/>
            <person name="Rivas-Marin E."/>
            <person name="Kohn T."/>
            <person name="Peeters S.H."/>
            <person name="Heuer A."/>
            <person name="Rast P."/>
            <person name="Oberbeckmann S."/>
            <person name="Bunk B."/>
            <person name="Jeske O."/>
            <person name="Meyerdierks A."/>
            <person name="Storesund J.E."/>
            <person name="Kallscheuer N."/>
            <person name="Luecker S."/>
            <person name="Lage O.M."/>
            <person name="Pohl T."/>
            <person name="Merkel B.J."/>
            <person name="Hornburger P."/>
            <person name="Mueller R.-W."/>
            <person name="Bruemmer F."/>
            <person name="Labrenz M."/>
            <person name="Spormann A.M."/>
            <person name="Op den Camp H."/>
            <person name="Overmann J."/>
            <person name="Amann R."/>
            <person name="Jetten M.S.M."/>
            <person name="Mascher T."/>
            <person name="Medema M.H."/>
            <person name="Devos D.P."/>
            <person name="Kaster A.-K."/>
            <person name="Ovreas L."/>
            <person name="Rohde M."/>
            <person name="Galperin M.Y."/>
            <person name="Jogler C."/>
        </authorList>
    </citation>
    <scope>NUCLEOTIDE SEQUENCE [LARGE SCALE GENOMIC DNA]</scope>
    <source>
        <strain evidence="2 3">Q31a</strain>
    </source>
</reference>